<keyword evidence="2" id="KW-0479">Metal-binding</keyword>
<feature type="region of interest" description="Disordered" evidence="5">
    <location>
        <begin position="308"/>
        <end position="328"/>
    </location>
</feature>
<dbReference type="Proteomes" id="UP000230790">
    <property type="component" value="Unassembled WGS sequence"/>
</dbReference>
<evidence type="ECO:0000256" key="5">
    <source>
        <dbReference type="SAM" id="MobiDB-lite"/>
    </source>
</evidence>
<feature type="domain" description="Copper-binding protein MbnP-like" evidence="7">
    <location>
        <begin position="141"/>
        <end position="373"/>
    </location>
</feature>
<dbReference type="GO" id="GO:0005507">
    <property type="term" value="F:copper ion binding"/>
    <property type="evidence" value="ECO:0007669"/>
    <property type="project" value="InterPro"/>
</dbReference>
<dbReference type="Pfam" id="PF20243">
    <property type="entry name" value="MbnP"/>
    <property type="match status" value="1"/>
</dbReference>
<dbReference type="AlphaFoldDB" id="A0A2M8QFT1"/>
<evidence type="ECO:0000256" key="4">
    <source>
        <dbReference type="ARBA" id="ARBA00023008"/>
    </source>
</evidence>
<feature type="domain" description="CopC" evidence="6">
    <location>
        <begin position="38"/>
        <end position="136"/>
    </location>
</feature>
<evidence type="ECO:0000259" key="7">
    <source>
        <dbReference type="Pfam" id="PF20243"/>
    </source>
</evidence>
<accession>A0A2M8QFT1</accession>
<organism evidence="8 9">
    <name type="scientific">Candidatus Thermofonsia Clade 3 bacterium</name>
    <dbReference type="NCBI Taxonomy" id="2364212"/>
    <lineage>
        <taxon>Bacteria</taxon>
        <taxon>Bacillati</taxon>
        <taxon>Chloroflexota</taxon>
        <taxon>Candidatus Thermofontia</taxon>
        <taxon>Candidatus Thermofonsia Clade 3</taxon>
    </lineage>
</organism>
<dbReference type="SUPFAM" id="SSF81296">
    <property type="entry name" value="E set domains"/>
    <property type="match status" value="1"/>
</dbReference>
<dbReference type="GO" id="GO:0046688">
    <property type="term" value="P:response to copper ion"/>
    <property type="evidence" value="ECO:0007669"/>
    <property type="project" value="InterPro"/>
</dbReference>
<sequence>MARTPPISEQMKNSIRRAAIFALAASLILTTNRTTHAHAMLVSADPAPNSTVGVSPKQIKLVFSEELQAVGHSIALIDEKKTKIELGKPMLDPEDKAKKTLIAEVPTTLAAGSYTVEWKTLSTDGHTEKGSFKFTLAEMAEMTLKFAFKAGKEPVACGKEIKNLGARRTAAQIMDARLYISNIRLIGPGGEVPFELVPDGKWQTDRVALLDFEDGTGMCKETGNADLRDVIVGKAPAGKYTGIVFDVGIPFELNHADVAVEAAPLNIQALWWNWQTGYKFVRIDLATNSAPPNDKWFIHLGSTGCGKMEKGHSSDPHGMANKPPEKPCNNPNVVTIRLNRFDPSKDQIVADLAGLLTNVNIAQSTPKPAGCMSGVDDPDCRRLIPNFGLSLAKGQCVNGCRGQRFFRAEAAPKP</sequence>
<keyword evidence="4" id="KW-0186">Copper</keyword>
<evidence type="ECO:0000313" key="8">
    <source>
        <dbReference type="EMBL" id="PJF48683.1"/>
    </source>
</evidence>
<reference evidence="8 9" key="1">
    <citation type="submission" date="2017-11" db="EMBL/GenBank/DDBJ databases">
        <title>Evolution of Phototrophy in the Chloroflexi Phylum Driven by Horizontal Gene Transfer.</title>
        <authorList>
            <person name="Ward L.M."/>
            <person name="Hemp J."/>
            <person name="Shih P.M."/>
            <person name="Mcglynn S.E."/>
            <person name="Fischer W."/>
        </authorList>
    </citation>
    <scope>NUCLEOTIDE SEQUENCE [LARGE SCALE GENOMIC DNA]</scope>
    <source>
        <strain evidence="8">JP3_7</strain>
    </source>
</reference>
<comment type="subcellular location">
    <subcellularLocation>
        <location evidence="1">Cell envelope</location>
    </subcellularLocation>
</comment>
<evidence type="ECO:0000313" key="9">
    <source>
        <dbReference type="Proteomes" id="UP000230790"/>
    </source>
</evidence>
<dbReference type="GO" id="GO:0006825">
    <property type="term" value="P:copper ion transport"/>
    <property type="evidence" value="ECO:0007669"/>
    <property type="project" value="InterPro"/>
</dbReference>
<dbReference type="InterPro" id="IPR023977">
    <property type="entry name" value="MbnP-like"/>
</dbReference>
<dbReference type="InterPro" id="IPR014756">
    <property type="entry name" value="Ig_E-set"/>
</dbReference>
<evidence type="ECO:0000256" key="2">
    <source>
        <dbReference type="ARBA" id="ARBA00022723"/>
    </source>
</evidence>
<dbReference type="NCBIfam" id="TIGR04052">
    <property type="entry name" value="MbnP_like_WxW"/>
    <property type="match status" value="1"/>
</dbReference>
<dbReference type="GO" id="GO:0042597">
    <property type="term" value="C:periplasmic space"/>
    <property type="evidence" value="ECO:0007669"/>
    <property type="project" value="InterPro"/>
</dbReference>
<proteinExistence type="predicted"/>
<evidence type="ECO:0000256" key="1">
    <source>
        <dbReference type="ARBA" id="ARBA00004196"/>
    </source>
</evidence>
<evidence type="ECO:0000256" key="3">
    <source>
        <dbReference type="ARBA" id="ARBA00022729"/>
    </source>
</evidence>
<dbReference type="GO" id="GO:0005886">
    <property type="term" value="C:plasma membrane"/>
    <property type="evidence" value="ECO:0007669"/>
    <property type="project" value="TreeGrafter"/>
</dbReference>
<keyword evidence="3" id="KW-0732">Signal</keyword>
<dbReference type="PANTHER" id="PTHR34820">
    <property type="entry name" value="INNER MEMBRANE PROTEIN YEBZ"/>
    <property type="match status" value="1"/>
</dbReference>
<dbReference type="InterPro" id="IPR014755">
    <property type="entry name" value="Cu-Rt/internalin_Ig-like"/>
</dbReference>
<dbReference type="InterPro" id="IPR032694">
    <property type="entry name" value="CopC/D"/>
</dbReference>
<gene>
    <name evidence="8" type="ORF">CUN48_02185</name>
</gene>
<evidence type="ECO:0000259" key="6">
    <source>
        <dbReference type="Pfam" id="PF04234"/>
    </source>
</evidence>
<dbReference type="EMBL" id="PGTN01000008">
    <property type="protein sequence ID" value="PJF48683.1"/>
    <property type="molecule type" value="Genomic_DNA"/>
</dbReference>
<dbReference type="InterPro" id="IPR007348">
    <property type="entry name" value="CopC_dom"/>
</dbReference>
<protein>
    <submittedName>
        <fullName evidence="8">Metallo-mystery pair system four-Cys motif protein</fullName>
    </submittedName>
</protein>
<dbReference type="PANTHER" id="PTHR34820:SF4">
    <property type="entry name" value="INNER MEMBRANE PROTEIN YEBZ"/>
    <property type="match status" value="1"/>
</dbReference>
<dbReference type="InterPro" id="IPR046863">
    <property type="entry name" value="MbnP-like_dom"/>
</dbReference>
<name>A0A2M8QFT1_9CHLR</name>
<dbReference type="GO" id="GO:0030313">
    <property type="term" value="C:cell envelope"/>
    <property type="evidence" value="ECO:0007669"/>
    <property type="project" value="UniProtKB-SubCell"/>
</dbReference>
<comment type="caution">
    <text evidence="8">The sequence shown here is derived from an EMBL/GenBank/DDBJ whole genome shotgun (WGS) entry which is preliminary data.</text>
</comment>
<dbReference type="Pfam" id="PF04234">
    <property type="entry name" value="CopC"/>
    <property type="match status" value="1"/>
</dbReference>
<dbReference type="Gene3D" id="2.60.40.1220">
    <property type="match status" value="1"/>
</dbReference>